<name>A0ABP0CXP2_9PEZI</name>
<dbReference type="PANTHER" id="PTHR38790:SF4">
    <property type="entry name" value="2EXR DOMAIN-CONTAINING PROTEIN"/>
    <property type="match status" value="1"/>
</dbReference>
<reference evidence="2 3" key="1">
    <citation type="submission" date="2024-01" db="EMBL/GenBank/DDBJ databases">
        <authorList>
            <person name="Allen C."/>
            <person name="Tagirdzhanova G."/>
        </authorList>
    </citation>
    <scope>NUCLEOTIDE SEQUENCE [LARGE SCALE GENOMIC DNA]</scope>
</reference>
<feature type="region of interest" description="Disordered" evidence="1">
    <location>
        <begin position="132"/>
        <end position="163"/>
    </location>
</feature>
<protein>
    <submittedName>
        <fullName evidence="2">Uncharacterized protein</fullName>
    </submittedName>
</protein>
<comment type="caution">
    <text evidence="2">The sequence shown here is derived from an EMBL/GenBank/DDBJ whole genome shotgun (WGS) entry which is preliminary data.</text>
</comment>
<gene>
    <name evidence="2" type="ORF">SEUCBS140593_009706</name>
</gene>
<keyword evidence="3" id="KW-1185">Reference proteome</keyword>
<sequence length="503" mass="55619">MGELLFALSGKPQTSWSNNSHIDSTTSTEFKPNIISREDDFAKPRTTDIQDTLMSSELATHIEQDMLEGKDEDDTNNKVHTASPQPQIRIEPQIAPTPLASTICSPLLRLPLEIRLQIYRWVMLLGITDRSSGMSTPNKAGGGSSSSGSGSSSSSSKTKTGTDSTVSVSSTLFHCMPPYFFDSPQHFGPGDGIMFMDLFSAKAHQTPLEFRQITMKEEKPAEGEEDEQDREPPEDVQLLAAFRPIGRALPVGLLASCRQIYGEARLLAFEISEFVFVRLFSSALSTAHAFIVIGSHTFPGTVGGDPPRLRHWQRDHIRHMRLELDVSVADMAWRGPERDPKYLEDGCKPGPKIVDETKWLALCGALSKGLHGLRILLNVTEEKHQATVDGVDDESGYEENGSEKAVEAVAQSVLVQGFCRLAALRQLEIELVWVLRGRFRSRAANMTSAATRASLAWCASVEKAINKERQKQCPEPASSASHRPVWAKVVCVERIYDEEKKKI</sequence>
<evidence type="ECO:0000256" key="1">
    <source>
        <dbReference type="SAM" id="MobiDB-lite"/>
    </source>
</evidence>
<feature type="compositionally biased region" description="Low complexity" evidence="1">
    <location>
        <begin position="146"/>
        <end position="163"/>
    </location>
</feature>
<accession>A0ABP0CXP2</accession>
<dbReference type="PANTHER" id="PTHR38790">
    <property type="entry name" value="2EXR DOMAIN-CONTAINING PROTEIN-RELATED"/>
    <property type="match status" value="1"/>
</dbReference>
<organism evidence="2 3">
    <name type="scientific">Sporothrix eucalyptigena</name>
    <dbReference type="NCBI Taxonomy" id="1812306"/>
    <lineage>
        <taxon>Eukaryota</taxon>
        <taxon>Fungi</taxon>
        <taxon>Dikarya</taxon>
        <taxon>Ascomycota</taxon>
        <taxon>Pezizomycotina</taxon>
        <taxon>Sordariomycetes</taxon>
        <taxon>Sordariomycetidae</taxon>
        <taxon>Ophiostomatales</taxon>
        <taxon>Ophiostomataceae</taxon>
        <taxon>Sporothrix</taxon>
    </lineage>
</organism>
<evidence type="ECO:0000313" key="2">
    <source>
        <dbReference type="EMBL" id="CAK7236696.1"/>
    </source>
</evidence>
<dbReference type="EMBL" id="CAWUHD010000168">
    <property type="protein sequence ID" value="CAK7236696.1"/>
    <property type="molecule type" value="Genomic_DNA"/>
</dbReference>
<dbReference type="Proteomes" id="UP001642482">
    <property type="component" value="Unassembled WGS sequence"/>
</dbReference>
<evidence type="ECO:0000313" key="3">
    <source>
        <dbReference type="Proteomes" id="UP001642482"/>
    </source>
</evidence>
<proteinExistence type="predicted"/>